<proteinExistence type="predicted"/>
<keyword evidence="2" id="KW-1185">Reference proteome</keyword>
<sequence length="151" mass="17210">MSNNNASTKKIQCAVQNGLLALLIKENHATIIFKKPIKRRCKYFSSTPLVITQINSDILGTIDVQKEIETGRFSSQQELVVQILKQYNYVITFKQTRKNSKTPKDIILQVSSLSGTNYKLEDLIKSGITLELYLRSQNTNLIKTDYSVFFS</sequence>
<evidence type="ECO:0000313" key="2">
    <source>
        <dbReference type="Proteomes" id="UP001628156"/>
    </source>
</evidence>
<evidence type="ECO:0000313" key="1">
    <source>
        <dbReference type="EMBL" id="GAB1224094.1"/>
    </source>
</evidence>
<name>A0ABQ0DMK8_9EUKA</name>
<dbReference type="EMBL" id="BAAFRS010000172">
    <property type="protein sequence ID" value="GAB1224094.1"/>
    <property type="molecule type" value="Genomic_DNA"/>
</dbReference>
<comment type="caution">
    <text evidence="1">The sequence shown here is derived from an EMBL/GenBank/DDBJ whole genome shotgun (WGS) entry which is preliminary data.</text>
</comment>
<gene>
    <name evidence="1" type="ORF">ENUP19_0172G0050</name>
</gene>
<organism evidence="1 2">
    <name type="scientific">Entamoeba nuttalli</name>
    <dbReference type="NCBI Taxonomy" id="412467"/>
    <lineage>
        <taxon>Eukaryota</taxon>
        <taxon>Amoebozoa</taxon>
        <taxon>Evosea</taxon>
        <taxon>Archamoebae</taxon>
        <taxon>Mastigamoebida</taxon>
        <taxon>Entamoebidae</taxon>
        <taxon>Entamoeba</taxon>
    </lineage>
</organism>
<dbReference type="Proteomes" id="UP001628156">
    <property type="component" value="Unassembled WGS sequence"/>
</dbReference>
<accession>A0ABQ0DMK8</accession>
<reference evidence="1 2" key="1">
    <citation type="journal article" date="2019" name="PLoS Negl. Trop. Dis.">
        <title>Whole genome sequencing of Entamoeba nuttalli reveals mammalian host-related molecular signatures and a novel octapeptide-repeat surface protein.</title>
        <authorList>
            <person name="Tanaka M."/>
            <person name="Makiuchi T."/>
            <person name="Komiyama T."/>
            <person name="Shiina T."/>
            <person name="Osaki K."/>
            <person name="Tachibana H."/>
        </authorList>
    </citation>
    <scope>NUCLEOTIDE SEQUENCE [LARGE SCALE GENOMIC DNA]</scope>
    <source>
        <strain evidence="1 2">P19-061405</strain>
    </source>
</reference>
<protein>
    <submittedName>
        <fullName evidence="1">Uncharacterized protein</fullName>
    </submittedName>
</protein>